<keyword evidence="3 5" id="KW-1133">Transmembrane helix</keyword>
<sequence>MPYVTLALRCLIGVVFLASASSKVAGRGRLHAFRASVDAMGAVPGPLVPLVARLVVAAEFAVPLLLVLAPALGFPLACGLLVAFVAGIVGTLRRGAAVPCRCFGASSRPLGREHVVRNVLLAGCALVGEAGVLLSDGAANGGAAIAAALFAGACLAGLVILLDDLLELFRPVRTPVR</sequence>
<evidence type="ECO:0000256" key="5">
    <source>
        <dbReference type="SAM" id="Phobius"/>
    </source>
</evidence>
<feature type="transmembrane region" description="Helical" evidence="5">
    <location>
        <begin position="74"/>
        <end position="94"/>
    </location>
</feature>
<dbReference type="Proteomes" id="UP000221011">
    <property type="component" value="Chromosome"/>
</dbReference>
<dbReference type="GO" id="GO:0016020">
    <property type="term" value="C:membrane"/>
    <property type="evidence" value="ECO:0007669"/>
    <property type="project" value="UniProtKB-SubCell"/>
</dbReference>
<feature type="domain" description="Methylamine utilisation protein MauE" evidence="6">
    <location>
        <begin position="1"/>
        <end position="128"/>
    </location>
</feature>
<evidence type="ECO:0000313" key="8">
    <source>
        <dbReference type="Proteomes" id="UP000221011"/>
    </source>
</evidence>
<evidence type="ECO:0000313" key="7">
    <source>
        <dbReference type="EMBL" id="ATL32969.1"/>
    </source>
</evidence>
<dbReference type="InterPro" id="IPR009908">
    <property type="entry name" value="Methylamine_util_MauE"/>
</dbReference>
<dbReference type="EMBL" id="CP022685">
    <property type="protein sequence ID" value="ATL32969.1"/>
    <property type="molecule type" value="Genomic_DNA"/>
</dbReference>
<dbReference type="KEGG" id="sfk:KY5_7951c"/>
<evidence type="ECO:0000256" key="2">
    <source>
        <dbReference type="ARBA" id="ARBA00022692"/>
    </source>
</evidence>
<keyword evidence="4 5" id="KW-0472">Membrane</keyword>
<keyword evidence="8" id="KW-1185">Reference proteome</keyword>
<feature type="transmembrane region" description="Helical" evidence="5">
    <location>
        <begin position="6"/>
        <end position="26"/>
    </location>
</feature>
<proteinExistence type="predicted"/>
<accession>A0A291QMN6</accession>
<dbReference type="AlphaFoldDB" id="A0A291QMN6"/>
<feature type="transmembrane region" description="Helical" evidence="5">
    <location>
        <begin position="115"/>
        <end position="135"/>
    </location>
</feature>
<feature type="transmembrane region" description="Helical" evidence="5">
    <location>
        <begin position="47"/>
        <end position="68"/>
    </location>
</feature>
<reference evidence="7 8" key="1">
    <citation type="submission" date="2017-08" db="EMBL/GenBank/DDBJ databases">
        <title>Complete Genome Sequence of Streptomyces formicae KY5, the formicamycin producer.</title>
        <authorList>
            <person name="Holmes N.A."/>
            <person name="Devine R."/>
            <person name="Qin Z."/>
            <person name="Seipke R.F."/>
            <person name="Wilkinson B."/>
            <person name="Hutchings M.I."/>
        </authorList>
    </citation>
    <scope>NUCLEOTIDE SEQUENCE [LARGE SCALE GENOMIC DNA]</scope>
    <source>
        <strain evidence="7 8">KY5</strain>
    </source>
</reference>
<evidence type="ECO:0000259" key="6">
    <source>
        <dbReference type="Pfam" id="PF07291"/>
    </source>
</evidence>
<comment type="subcellular location">
    <subcellularLocation>
        <location evidence="1">Membrane</location>
        <topology evidence="1">Multi-pass membrane protein</topology>
    </subcellularLocation>
</comment>
<protein>
    <submittedName>
        <fullName evidence="7">Methylamine utilization protein mauE</fullName>
    </submittedName>
</protein>
<organism evidence="7 8">
    <name type="scientific">Streptomyces formicae</name>
    <dbReference type="NCBI Taxonomy" id="1616117"/>
    <lineage>
        <taxon>Bacteria</taxon>
        <taxon>Bacillati</taxon>
        <taxon>Actinomycetota</taxon>
        <taxon>Actinomycetes</taxon>
        <taxon>Kitasatosporales</taxon>
        <taxon>Streptomycetaceae</taxon>
        <taxon>Streptomyces</taxon>
    </lineage>
</organism>
<feature type="transmembrane region" description="Helical" evidence="5">
    <location>
        <begin position="141"/>
        <end position="162"/>
    </location>
</feature>
<dbReference type="Pfam" id="PF07291">
    <property type="entry name" value="MauE"/>
    <property type="match status" value="1"/>
</dbReference>
<evidence type="ECO:0000256" key="3">
    <source>
        <dbReference type="ARBA" id="ARBA00022989"/>
    </source>
</evidence>
<name>A0A291QMN6_9ACTN</name>
<gene>
    <name evidence="7" type="ORF">KY5_7951c</name>
</gene>
<evidence type="ECO:0000256" key="1">
    <source>
        <dbReference type="ARBA" id="ARBA00004141"/>
    </source>
</evidence>
<evidence type="ECO:0000256" key="4">
    <source>
        <dbReference type="ARBA" id="ARBA00023136"/>
    </source>
</evidence>
<keyword evidence="2 5" id="KW-0812">Transmembrane</keyword>
<dbReference type="RefSeq" id="WP_098246812.1">
    <property type="nucleotide sequence ID" value="NZ_CP022685.1"/>
</dbReference>
<dbReference type="GO" id="GO:0030416">
    <property type="term" value="P:methylamine metabolic process"/>
    <property type="evidence" value="ECO:0007669"/>
    <property type="project" value="InterPro"/>
</dbReference>